<evidence type="ECO:0000256" key="5">
    <source>
        <dbReference type="ARBA" id="ARBA00017956"/>
    </source>
</evidence>
<evidence type="ECO:0000256" key="1">
    <source>
        <dbReference type="ARBA" id="ARBA00001974"/>
    </source>
</evidence>
<name>A0AAP7WE84_BACMY</name>
<reference evidence="11 12" key="1">
    <citation type="submission" date="2016-12" db="EMBL/GenBank/DDBJ databases">
        <title>Genome Sequences of Twelve Sporeforming Bacillus Species Isolated from Foods.</title>
        <authorList>
            <person name="De Jong A."/>
            <person name="Holsappel S."/>
            <person name="Kuipers O.P."/>
        </authorList>
    </citation>
    <scope>NUCLEOTIDE SEQUENCE [LARGE SCALE GENOMIC DNA]</scope>
    <source>
        <strain evidence="11 12">S3E15</strain>
    </source>
</reference>
<dbReference type="Proteomes" id="UP000194131">
    <property type="component" value="Unassembled WGS sequence"/>
</dbReference>
<evidence type="ECO:0000313" key="11">
    <source>
        <dbReference type="EMBL" id="OSX96817.1"/>
    </source>
</evidence>
<keyword evidence="8 11" id="KW-0560">Oxidoreductase</keyword>
<comment type="pathway">
    <text evidence="2">Polyol metabolism; glycerol degradation via glycerol kinase pathway; glycerone phosphate from sn-glycerol 3-phosphate (aerobic route): step 1/1.</text>
</comment>
<protein>
    <recommendedName>
        <fullName evidence="5">Aerobic glycerol-3-phosphate dehydrogenase</fullName>
        <ecNumber evidence="4">1.1.5.3</ecNumber>
    </recommendedName>
</protein>
<evidence type="ECO:0000256" key="8">
    <source>
        <dbReference type="ARBA" id="ARBA00023002"/>
    </source>
</evidence>
<keyword evidence="6" id="KW-0285">Flavoprotein</keyword>
<comment type="cofactor">
    <cofactor evidence="1">
        <name>FAD</name>
        <dbReference type="ChEBI" id="CHEBI:57692"/>
    </cofactor>
</comment>
<evidence type="ECO:0000256" key="2">
    <source>
        <dbReference type="ARBA" id="ARBA00004977"/>
    </source>
</evidence>
<evidence type="ECO:0000256" key="9">
    <source>
        <dbReference type="ARBA" id="ARBA00049055"/>
    </source>
</evidence>
<dbReference type="SUPFAM" id="SSF51905">
    <property type="entry name" value="FAD/NAD(P)-binding domain"/>
    <property type="match status" value="1"/>
</dbReference>
<keyword evidence="7" id="KW-0274">FAD</keyword>
<evidence type="ECO:0000256" key="3">
    <source>
        <dbReference type="ARBA" id="ARBA00007330"/>
    </source>
</evidence>
<dbReference type="GO" id="GO:0004368">
    <property type="term" value="F:glycerol-3-phosphate dehydrogenase (quinone) activity"/>
    <property type="evidence" value="ECO:0007669"/>
    <property type="project" value="UniProtKB-EC"/>
</dbReference>
<dbReference type="EMBL" id="MRWU01000001">
    <property type="protein sequence ID" value="OSX96817.1"/>
    <property type="molecule type" value="Genomic_DNA"/>
</dbReference>
<gene>
    <name evidence="11" type="ORF">S3E15_00448</name>
</gene>
<dbReference type="InterPro" id="IPR036188">
    <property type="entry name" value="FAD/NAD-bd_sf"/>
</dbReference>
<evidence type="ECO:0000256" key="4">
    <source>
        <dbReference type="ARBA" id="ARBA00013029"/>
    </source>
</evidence>
<dbReference type="InterPro" id="IPR006076">
    <property type="entry name" value="FAD-dep_OxRdtase"/>
</dbReference>
<feature type="domain" description="FAD dependent oxidoreductase" evidence="10">
    <location>
        <begin position="5"/>
        <end position="365"/>
    </location>
</feature>
<evidence type="ECO:0000256" key="7">
    <source>
        <dbReference type="ARBA" id="ARBA00022827"/>
    </source>
</evidence>
<dbReference type="Gene3D" id="3.50.50.60">
    <property type="entry name" value="FAD/NAD(P)-binding domain"/>
    <property type="match status" value="1"/>
</dbReference>
<dbReference type="GO" id="GO:0005737">
    <property type="term" value="C:cytoplasm"/>
    <property type="evidence" value="ECO:0007669"/>
    <property type="project" value="TreeGrafter"/>
</dbReference>
<dbReference type="Gene3D" id="3.30.9.10">
    <property type="entry name" value="D-Amino Acid Oxidase, subunit A, domain 2"/>
    <property type="match status" value="1"/>
</dbReference>
<accession>A0AAP7WE84</accession>
<dbReference type="RefSeq" id="WP_087962645.1">
    <property type="nucleotide sequence ID" value="NZ_CM125442.1"/>
</dbReference>
<dbReference type="Pfam" id="PF01266">
    <property type="entry name" value="DAO"/>
    <property type="match status" value="1"/>
</dbReference>
<evidence type="ECO:0000256" key="6">
    <source>
        <dbReference type="ARBA" id="ARBA00022630"/>
    </source>
</evidence>
<organism evidence="11 12">
    <name type="scientific">Bacillus mycoides</name>
    <dbReference type="NCBI Taxonomy" id="1405"/>
    <lineage>
        <taxon>Bacteria</taxon>
        <taxon>Bacillati</taxon>
        <taxon>Bacillota</taxon>
        <taxon>Bacilli</taxon>
        <taxon>Bacillales</taxon>
        <taxon>Bacillaceae</taxon>
        <taxon>Bacillus</taxon>
        <taxon>Bacillus cereus group</taxon>
    </lineage>
</organism>
<dbReference type="EC" id="1.1.5.3" evidence="4"/>
<dbReference type="PROSITE" id="PS51257">
    <property type="entry name" value="PROKAR_LIPOPROTEIN"/>
    <property type="match status" value="1"/>
</dbReference>
<dbReference type="PANTHER" id="PTHR13847">
    <property type="entry name" value="SARCOSINE DEHYDROGENASE-RELATED"/>
    <property type="match status" value="1"/>
</dbReference>
<dbReference type="InterPro" id="IPR000447">
    <property type="entry name" value="G3P_DH_FAD-dep"/>
</dbReference>
<proteinExistence type="inferred from homology"/>
<dbReference type="AlphaFoldDB" id="A0AAP7WE84"/>
<evidence type="ECO:0000313" key="12">
    <source>
        <dbReference type="Proteomes" id="UP000194131"/>
    </source>
</evidence>
<dbReference type="GO" id="GO:0006072">
    <property type="term" value="P:glycerol-3-phosphate metabolic process"/>
    <property type="evidence" value="ECO:0007669"/>
    <property type="project" value="InterPro"/>
</dbReference>
<dbReference type="PRINTS" id="PR01001">
    <property type="entry name" value="FADG3PDH"/>
</dbReference>
<comment type="similarity">
    <text evidence="3">Belongs to the FAD-dependent glycerol-3-phosphate dehydrogenase family.</text>
</comment>
<dbReference type="PANTHER" id="PTHR13847:SF287">
    <property type="entry name" value="FAD-DEPENDENT OXIDOREDUCTASE DOMAIN-CONTAINING PROTEIN 1"/>
    <property type="match status" value="1"/>
</dbReference>
<comment type="caution">
    <text evidence="11">The sequence shown here is derived from an EMBL/GenBank/DDBJ whole genome shotgun (WGS) entry which is preliminary data.</text>
</comment>
<evidence type="ECO:0000259" key="10">
    <source>
        <dbReference type="Pfam" id="PF01266"/>
    </source>
</evidence>
<comment type="catalytic activity">
    <reaction evidence="9">
        <text>a quinone + sn-glycerol 3-phosphate = dihydroxyacetone phosphate + a quinol</text>
        <dbReference type="Rhea" id="RHEA:18977"/>
        <dbReference type="ChEBI" id="CHEBI:24646"/>
        <dbReference type="ChEBI" id="CHEBI:57597"/>
        <dbReference type="ChEBI" id="CHEBI:57642"/>
        <dbReference type="ChEBI" id="CHEBI:132124"/>
        <dbReference type="EC" id="1.1.5.3"/>
    </reaction>
</comment>
<sequence>MRHCDVLIIGGGIIGCSIAYYTSKYGRDVTIIEKGEFVSGTSSRCDGNILAIDKDPRFDSQMSLVSQKLVTDLSEELEHSFEYRAPGSILVCESDEEMEAAQQWVNRQKEAGLSFRMLDRQDIREESPFFADDLLGGLECATDSTVNPYLLAFSLLTESKKFGTKAFNHTEVKEIKIDIDGSFIVETTNGTFTAKQVVNAAGVWAPKIGQMLDVNIPIEPRKGHIIVASRQQHVGCRKVMEFGYLISKFGGKRKVDALTEKYGVALVFEPTESQNFLIGSSREFVGFHTKINNEVIKCIANRAIRFYPKMADMMVIRSYAGLRPWTEDHLPIISRVEHIPNYFIAAGHEGDGISLAAVTGKVIEELLNDKETIIPIEQLRLSRFTERVLNG</sequence>
<dbReference type="SUPFAM" id="SSF54373">
    <property type="entry name" value="FAD-linked reductases, C-terminal domain"/>
    <property type="match status" value="1"/>
</dbReference>